<name>X1VUT7_9ZZZZ</name>
<evidence type="ECO:0000313" key="1">
    <source>
        <dbReference type="EMBL" id="GAJ25057.1"/>
    </source>
</evidence>
<feature type="non-terminal residue" evidence="1">
    <location>
        <position position="1"/>
    </location>
</feature>
<comment type="caution">
    <text evidence="1">The sequence shown here is derived from an EMBL/GenBank/DDBJ whole genome shotgun (WGS) entry which is preliminary data.</text>
</comment>
<dbReference type="EMBL" id="BARW01036278">
    <property type="protein sequence ID" value="GAJ25057.1"/>
    <property type="molecule type" value="Genomic_DNA"/>
</dbReference>
<proteinExistence type="predicted"/>
<reference evidence="1" key="1">
    <citation type="journal article" date="2014" name="Front. Microbiol.">
        <title>High frequency of phylogenetically diverse reductive dehalogenase-homologous genes in deep subseafloor sedimentary metagenomes.</title>
        <authorList>
            <person name="Kawai M."/>
            <person name="Futagami T."/>
            <person name="Toyoda A."/>
            <person name="Takaki Y."/>
            <person name="Nishi S."/>
            <person name="Hori S."/>
            <person name="Arai W."/>
            <person name="Tsubouchi T."/>
            <person name="Morono Y."/>
            <person name="Uchiyama I."/>
            <person name="Ito T."/>
            <person name="Fujiyama A."/>
            <person name="Inagaki F."/>
            <person name="Takami H."/>
        </authorList>
    </citation>
    <scope>NUCLEOTIDE SEQUENCE</scope>
    <source>
        <strain evidence="1">Expedition CK06-06</strain>
    </source>
</reference>
<organism evidence="1">
    <name type="scientific">marine sediment metagenome</name>
    <dbReference type="NCBI Taxonomy" id="412755"/>
    <lineage>
        <taxon>unclassified sequences</taxon>
        <taxon>metagenomes</taxon>
        <taxon>ecological metagenomes</taxon>
    </lineage>
</organism>
<dbReference type="AlphaFoldDB" id="X1VUT7"/>
<accession>X1VUT7</accession>
<sequence length="44" mass="5022">SSDLGFCQVLVPHDLDINVVKNPSNRCYYCKKDEAKTWKKIAPP</sequence>
<gene>
    <name evidence="1" type="ORF">S12H4_56355</name>
</gene>
<protein>
    <submittedName>
        <fullName evidence="1">Uncharacterized protein</fullName>
    </submittedName>
</protein>